<accession>A0A381NWP6</accession>
<dbReference type="PANTHER" id="PTHR42695:SF5">
    <property type="entry name" value="GLUTAMINE AMIDOTRANSFERASE YLR126C-RELATED"/>
    <property type="match status" value="1"/>
</dbReference>
<gene>
    <name evidence="2" type="ORF">METZ01_LOCUS11900</name>
</gene>
<evidence type="ECO:0000313" key="2">
    <source>
        <dbReference type="EMBL" id="SUZ59046.1"/>
    </source>
</evidence>
<dbReference type="EMBL" id="UINC01000659">
    <property type="protein sequence ID" value="SUZ59046.1"/>
    <property type="molecule type" value="Genomic_DNA"/>
</dbReference>
<dbReference type="PROSITE" id="PS51273">
    <property type="entry name" value="GATASE_TYPE_1"/>
    <property type="match status" value="1"/>
</dbReference>
<dbReference type="AlphaFoldDB" id="A0A381NWP6"/>
<dbReference type="CDD" id="cd01741">
    <property type="entry name" value="GATase1_1"/>
    <property type="match status" value="1"/>
</dbReference>
<dbReference type="SUPFAM" id="SSF52317">
    <property type="entry name" value="Class I glutamine amidotransferase-like"/>
    <property type="match status" value="1"/>
</dbReference>
<dbReference type="Pfam" id="PF00117">
    <property type="entry name" value="GATase"/>
    <property type="match status" value="1"/>
</dbReference>
<sequence length="237" mass="26311">MAWDAIGFDPVGKALVIEHDETGPAASVGERLVEHGFELHPFRVLEDPSNPVCTKEFPDPAGYDIVVVLGSPWSIHEREPIESWIDREIELVHNAHRTGIPVLGLCFGGQVLAAALGGEVTRAERPEIGWYEIDSDQPEIVSSGPWFEWHYDQFTVPDGATEVARSEVSSQVFRAGKSVGTQFHPEITAEIVAGWVVVGREELTRLDINPELLVSESVDHQVDARQRADQLVDWFLD</sequence>
<proteinExistence type="predicted"/>
<dbReference type="InterPro" id="IPR017926">
    <property type="entry name" value="GATASE"/>
</dbReference>
<organism evidence="2">
    <name type="scientific">marine metagenome</name>
    <dbReference type="NCBI Taxonomy" id="408172"/>
    <lineage>
        <taxon>unclassified sequences</taxon>
        <taxon>metagenomes</taxon>
        <taxon>ecological metagenomes</taxon>
    </lineage>
</organism>
<feature type="domain" description="Glutamine amidotransferase" evidence="1">
    <location>
        <begin position="60"/>
        <end position="188"/>
    </location>
</feature>
<evidence type="ECO:0000259" key="1">
    <source>
        <dbReference type="Pfam" id="PF00117"/>
    </source>
</evidence>
<dbReference type="PANTHER" id="PTHR42695">
    <property type="entry name" value="GLUTAMINE AMIDOTRANSFERASE YLR126C-RELATED"/>
    <property type="match status" value="1"/>
</dbReference>
<reference evidence="2" key="1">
    <citation type="submission" date="2018-05" db="EMBL/GenBank/DDBJ databases">
        <authorList>
            <person name="Lanie J.A."/>
            <person name="Ng W.-L."/>
            <person name="Kazmierczak K.M."/>
            <person name="Andrzejewski T.M."/>
            <person name="Davidsen T.M."/>
            <person name="Wayne K.J."/>
            <person name="Tettelin H."/>
            <person name="Glass J.I."/>
            <person name="Rusch D."/>
            <person name="Podicherti R."/>
            <person name="Tsui H.-C.T."/>
            <person name="Winkler M.E."/>
        </authorList>
    </citation>
    <scope>NUCLEOTIDE SEQUENCE</scope>
</reference>
<dbReference type="Gene3D" id="3.40.50.880">
    <property type="match status" value="1"/>
</dbReference>
<dbReference type="InterPro" id="IPR029062">
    <property type="entry name" value="Class_I_gatase-like"/>
</dbReference>
<dbReference type="GO" id="GO:0005829">
    <property type="term" value="C:cytosol"/>
    <property type="evidence" value="ECO:0007669"/>
    <property type="project" value="TreeGrafter"/>
</dbReference>
<dbReference type="InterPro" id="IPR044992">
    <property type="entry name" value="ChyE-like"/>
</dbReference>
<protein>
    <recommendedName>
        <fullName evidence="1">Glutamine amidotransferase domain-containing protein</fullName>
    </recommendedName>
</protein>
<name>A0A381NWP6_9ZZZZ</name>